<gene>
    <name evidence="1" type="ORF">HZH66_013653</name>
</gene>
<organism evidence="1 2">
    <name type="scientific">Vespula vulgaris</name>
    <name type="common">Yellow jacket</name>
    <name type="synonym">Wasp</name>
    <dbReference type="NCBI Taxonomy" id="7454"/>
    <lineage>
        <taxon>Eukaryota</taxon>
        <taxon>Metazoa</taxon>
        <taxon>Ecdysozoa</taxon>
        <taxon>Arthropoda</taxon>
        <taxon>Hexapoda</taxon>
        <taxon>Insecta</taxon>
        <taxon>Pterygota</taxon>
        <taxon>Neoptera</taxon>
        <taxon>Endopterygota</taxon>
        <taxon>Hymenoptera</taxon>
        <taxon>Apocrita</taxon>
        <taxon>Aculeata</taxon>
        <taxon>Vespoidea</taxon>
        <taxon>Vespidae</taxon>
        <taxon>Vespinae</taxon>
        <taxon>Vespula</taxon>
    </lineage>
</organism>
<sequence length="124" mass="14127">MSSVLWLVIFIYEENSTDYYHNPLDSQSIIKNKNNEIDGIFGGILKKLLVATDLINFLTSENDVLPFHSLESFVEDGTYQLIPSRGTAFFDKFANSKDPVAEKISKLMLTDEKLSVTKTFKKVR</sequence>
<reference evidence="1" key="1">
    <citation type="journal article" date="2020" name="G3 (Bethesda)">
        <title>High-Quality Assemblies for Three Invasive Social Wasps from the &lt;i&gt;Vespula&lt;/i&gt; Genus.</title>
        <authorList>
            <person name="Harrop T.W.R."/>
            <person name="Guhlin J."/>
            <person name="McLaughlin G.M."/>
            <person name="Permina E."/>
            <person name="Stockwell P."/>
            <person name="Gilligan J."/>
            <person name="Le Lec M.F."/>
            <person name="Gruber M.A.M."/>
            <person name="Quinn O."/>
            <person name="Lovegrove M."/>
            <person name="Duncan E.J."/>
            <person name="Remnant E.J."/>
            <person name="Van Eeckhoven J."/>
            <person name="Graham B."/>
            <person name="Knapp R.A."/>
            <person name="Langford K.W."/>
            <person name="Kronenberg Z."/>
            <person name="Press M.O."/>
            <person name="Eacker S.M."/>
            <person name="Wilson-Rankin E.E."/>
            <person name="Purcell J."/>
            <person name="Lester P.J."/>
            <person name="Dearden P.K."/>
        </authorList>
    </citation>
    <scope>NUCLEOTIDE SEQUENCE</scope>
    <source>
        <strain evidence="1">Marl-1</strain>
    </source>
</reference>
<dbReference type="EMBL" id="JACSEA010000019">
    <property type="protein sequence ID" value="KAF7382221.1"/>
    <property type="molecule type" value="Genomic_DNA"/>
</dbReference>
<dbReference type="Proteomes" id="UP000614350">
    <property type="component" value="Unassembled WGS sequence"/>
</dbReference>
<comment type="caution">
    <text evidence="1">The sequence shown here is derived from an EMBL/GenBank/DDBJ whole genome shotgun (WGS) entry which is preliminary data.</text>
</comment>
<proteinExistence type="predicted"/>
<protein>
    <submittedName>
        <fullName evidence="1">Uncharacterized protein</fullName>
    </submittedName>
</protein>
<evidence type="ECO:0000313" key="2">
    <source>
        <dbReference type="Proteomes" id="UP000614350"/>
    </source>
</evidence>
<accession>A0A834J5B2</accession>
<dbReference type="AlphaFoldDB" id="A0A834J5B2"/>
<name>A0A834J5B2_VESVU</name>
<evidence type="ECO:0000313" key="1">
    <source>
        <dbReference type="EMBL" id="KAF7382221.1"/>
    </source>
</evidence>
<keyword evidence="2" id="KW-1185">Reference proteome</keyword>